<comment type="caution">
    <text evidence="2">The sequence shown here is derived from an EMBL/GenBank/DDBJ whole genome shotgun (WGS) entry which is preliminary data.</text>
</comment>
<accession>A0ABQ9IDZ9</accession>
<dbReference type="EMBL" id="JARBHB010000001">
    <property type="protein sequence ID" value="KAJ8894904.1"/>
    <property type="molecule type" value="Genomic_DNA"/>
</dbReference>
<keyword evidence="3" id="KW-1185">Reference proteome</keyword>
<sequence>MDLVNTPRSGHGGNQQKRSGEDTPIRLVERHFVRRIPSSAPRPRDRKEKGIRKRTSYHCRECSIALCVDDCFEEVECSMTGGSTKLPTLPALARSASVHLCSHRSPQHLVQQTTGLALTSVSHWLITCVRFATQQCFLLLDYLHSFDPPPMFLIVLTFLSPNP</sequence>
<dbReference type="Proteomes" id="UP001159363">
    <property type="component" value="Chromosome 1"/>
</dbReference>
<reference evidence="2 3" key="1">
    <citation type="submission" date="2023-02" db="EMBL/GenBank/DDBJ databases">
        <title>LHISI_Scaffold_Assembly.</title>
        <authorList>
            <person name="Stuart O.P."/>
            <person name="Cleave R."/>
            <person name="Magrath M.J.L."/>
            <person name="Mikheyev A.S."/>
        </authorList>
    </citation>
    <scope>NUCLEOTIDE SEQUENCE [LARGE SCALE GENOMIC DNA]</scope>
    <source>
        <strain evidence="2">Daus_M_001</strain>
        <tissue evidence="2">Leg muscle</tissue>
    </source>
</reference>
<feature type="region of interest" description="Disordered" evidence="1">
    <location>
        <begin position="1"/>
        <end position="27"/>
    </location>
</feature>
<gene>
    <name evidence="2" type="ORF">PR048_000211</name>
</gene>
<evidence type="ECO:0008006" key="4">
    <source>
        <dbReference type="Google" id="ProtNLM"/>
    </source>
</evidence>
<feature type="compositionally biased region" description="Basic and acidic residues" evidence="1">
    <location>
        <begin position="18"/>
        <end position="27"/>
    </location>
</feature>
<evidence type="ECO:0000313" key="3">
    <source>
        <dbReference type="Proteomes" id="UP001159363"/>
    </source>
</evidence>
<proteinExistence type="predicted"/>
<name>A0ABQ9IDZ9_9NEOP</name>
<evidence type="ECO:0000313" key="2">
    <source>
        <dbReference type="EMBL" id="KAJ8894904.1"/>
    </source>
</evidence>
<organism evidence="2 3">
    <name type="scientific">Dryococelus australis</name>
    <dbReference type="NCBI Taxonomy" id="614101"/>
    <lineage>
        <taxon>Eukaryota</taxon>
        <taxon>Metazoa</taxon>
        <taxon>Ecdysozoa</taxon>
        <taxon>Arthropoda</taxon>
        <taxon>Hexapoda</taxon>
        <taxon>Insecta</taxon>
        <taxon>Pterygota</taxon>
        <taxon>Neoptera</taxon>
        <taxon>Polyneoptera</taxon>
        <taxon>Phasmatodea</taxon>
        <taxon>Verophasmatodea</taxon>
        <taxon>Anareolatae</taxon>
        <taxon>Phasmatidae</taxon>
        <taxon>Eurycanthinae</taxon>
        <taxon>Dryococelus</taxon>
    </lineage>
</organism>
<protein>
    <recommendedName>
        <fullName evidence="4">PiggyBac transposable element-derived protein 4 C-terminal zinc-ribbon domain-containing protein</fullName>
    </recommendedName>
</protein>
<evidence type="ECO:0000256" key="1">
    <source>
        <dbReference type="SAM" id="MobiDB-lite"/>
    </source>
</evidence>